<reference evidence="2 3" key="1">
    <citation type="journal article" date="2016" name="Nat. Commun.">
        <title>Thousands of microbial genomes shed light on interconnected biogeochemical processes in an aquifer system.</title>
        <authorList>
            <person name="Anantharaman K."/>
            <person name="Brown C.T."/>
            <person name="Hug L.A."/>
            <person name="Sharon I."/>
            <person name="Castelle C.J."/>
            <person name="Probst A.J."/>
            <person name="Thomas B.C."/>
            <person name="Singh A."/>
            <person name="Wilkins M.J."/>
            <person name="Karaoz U."/>
            <person name="Brodie E.L."/>
            <person name="Williams K.H."/>
            <person name="Hubbard S.S."/>
            <person name="Banfield J.F."/>
        </authorList>
    </citation>
    <scope>NUCLEOTIDE SEQUENCE [LARGE SCALE GENOMIC DNA]</scope>
</reference>
<accession>A0A1G2BLB3</accession>
<name>A0A1G2BLB3_9BACT</name>
<evidence type="ECO:0000259" key="1">
    <source>
        <dbReference type="Pfam" id="PF13579"/>
    </source>
</evidence>
<evidence type="ECO:0000313" key="3">
    <source>
        <dbReference type="Proteomes" id="UP000177817"/>
    </source>
</evidence>
<gene>
    <name evidence="2" type="ORF">A2677_04335</name>
</gene>
<evidence type="ECO:0000313" key="2">
    <source>
        <dbReference type="EMBL" id="OGY89070.1"/>
    </source>
</evidence>
<proteinExistence type="predicted"/>
<dbReference type="InterPro" id="IPR050194">
    <property type="entry name" value="Glycosyltransferase_grp1"/>
</dbReference>
<dbReference type="AlphaFoldDB" id="A0A1G2BLB3"/>
<dbReference type="InterPro" id="IPR028098">
    <property type="entry name" value="Glyco_trans_4-like_N"/>
</dbReference>
<protein>
    <recommendedName>
        <fullName evidence="1">Glycosyltransferase subfamily 4-like N-terminal domain-containing protein</fullName>
    </recommendedName>
</protein>
<dbReference type="EMBL" id="MHKK01000043">
    <property type="protein sequence ID" value="OGY89070.1"/>
    <property type="molecule type" value="Genomic_DNA"/>
</dbReference>
<dbReference type="Gene3D" id="3.40.50.2000">
    <property type="entry name" value="Glycogen Phosphorylase B"/>
    <property type="match status" value="2"/>
</dbReference>
<feature type="domain" description="Glycosyltransferase subfamily 4-like N-terminal" evidence="1">
    <location>
        <begin position="16"/>
        <end position="203"/>
    </location>
</feature>
<comment type="caution">
    <text evidence="2">The sequence shown here is derived from an EMBL/GenBank/DDBJ whole genome shotgun (WGS) entry which is preliminary data.</text>
</comment>
<dbReference type="Pfam" id="PF13579">
    <property type="entry name" value="Glyco_trans_4_4"/>
    <property type="match status" value="1"/>
</dbReference>
<dbReference type="PANTHER" id="PTHR45947:SF3">
    <property type="entry name" value="SULFOQUINOVOSYL TRANSFERASE SQD2"/>
    <property type="match status" value="1"/>
</dbReference>
<sequence>MKIGIISNLYPPFVRGGAEVIARTMAQGLSERLQHVFVVSTQPFEGMRSLIPRERVDDGIKIYRFFPLNLYFYLSDYRFPLVIRALWRCIDMLNLHSYYCVRRILVKERPDVVITHNLTGIGFLMPVLLHRLGIRHVHVLHDVQLVEPSGIILHGHEFGLRHFFLRCAGYHALMRKLFSTVSVVISPSKFLLDFYRRHRFFEAVESKIMTNPIRMPATVPRRQVPHDELRLLYIGQLTPGKGIMQLADVVRSTRVPVSLAVIGSGPLLLQLRKKAEEDPRITLLGWRTHADVELKLSESDIVVVPTLCYDNSPTVVLEALSHGVPVIASDIGGAKELIRVGTNGWIFPVEQWSELQRLIEWLAAHRDEIRRAAAVARSSIENASVAEYCSRLLTVLEAYR</sequence>
<dbReference type="SUPFAM" id="SSF53756">
    <property type="entry name" value="UDP-Glycosyltransferase/glycogen phosphorylase"/>
    <property type="match status" value="1"/>
</dbReference>
<dbReference type="Proteomes" id="UP000177817">
    <property type="component" value="Unassembled WGS sequence"/>
</dbReference>
<dbReference type="GO" id="GO:0016757">
    <property type="term" value="F:glycosyltransferase activity"/>
    <property type="evidence" value="ECO:0007669"/>
    <property type="project" value="TreeGrafter"/>
</dbReference>
<organism evidence="2 3">
    <name type="scientific">Candidatus Komeilibacteria bacterium RIFCSPHIGHO2_01_FULL_52_14</name>
    <dbReference type="NCBI Taxonomy" id="1798549"/>
    <lineage>
        <taxon>Bacteria</taxon>
        <taxon>Candidatus Komeiliibacteriota</taxon>
    </lineage>
</organism>
<dbReference type="Pfam" id="PF13692">
    <property type="entry name" value="Glyco_trans_1_4"/>
    <property type="match status" value="1"/>
</dbReference>
<dbReference type="PANTHER" id="PTHR45947">
    <property type="entry name" value="SULFOQUINOVOSYL TRANSFERASE SQD2"/>
    <property type="match status" value="1"/>
</dbReference>